<dbReference type="RefSeq" id="WP_110023012.1">
    <property type="nucleotide sequence ID" value="NZ_PDNZ01000003.1"/>
</dbReference>
<name>A0A317T7J3_9CHLB</name>
<dbReference type="CDD" id="cd07067">
    <property type="entry name" value="HP_PGM_like"/>
    <property type="match status" value="1"/>
</dbReference>
<organism evidence="2 3">
    <name type="scientific">Prosthecochloris marina</name>
    <dbReference type="NCBI Taxonomy" id="2017681"/>
    <lineage>
        <taxon>Bacteria</taxon>
        <taxon>Pseudomonadati</taxon>
        <taxon>Chlorobiota</taxon>
        <taxon>Chlorobiia</taxon>
        <taxon>Chlorobiales</taxon>
        <taxon>Chlorobiaceae</taxon>
        <taxon>Prosthecochloris</taxon>
    </lineage>
</organism>
<dbReference type="PANTHER" id="PTHR47623">
    <property type="entry name" value="OS09G0287300 PROTEIN"/>
    <property type="match status" value="1"/>
</dbReference>
<reference evidence="3" key="1">
    <citation type="submission" date="2017-10" db="EMBL/GenBank/DDBJ databases">
        <authorList>
            <person name="Gaisin V.A."/>
            <person name="Rysina M.S."/>
            <person name="Grouzdev D.S."/>
        </authorList>
    </citation>
    <scope>NUCLEOTIDE SEQUENCE [LARGE SCALE GENOMIC DNA]</scope>
    <source>
        <strain evidence="3">V1</strain>
    </source>
</reference>
<dbReference type="Pfam" id="PF00300">
    <property type="entry name" value="His_Phos_1"/>
    <property type="match status" value="1"/>
</dbReference>
<gene>
    <name evidence="2" type="ORF">CR164_06005</name>
</gene>
<keyword evidence="3" id="KW-1185">Reference proteome</keyword>
<protein>
    <submittedName>
        <fullName evidence="2">Phosphohistidine phosphatase</fullName>
    </submittedName>
</protein>
<dbReference type="InterPro" id="IPR029033">
    <property type="entry name" value="His_PPase_superfam"/>
</dbReference>
<evidence type="ECO:0000313" key="3">
    <source>
        <dbReference type="Proteomes" id="UP000246278"/>
    </source>
</evidence>
<accession>A0A317T7J3</accession>
<dbReference type="AlphaFoldDB" id="A0A317T7J3"/>
<evidence type="ECO:0000256" key="1">
    <source>
        <dbReference type="PIRSR" id="PIRSR613078-2"/>
    </source>
</evidence>
<dbReference type="SMART" id="SM00855">
    <property type="entry name" value="PGAM"/>
    <property type="match status" value="1"/>
</dbReference>
<dbReference type="InterPro" id="IPR013078">
    <property type="entry name" value="His_Pase_superF_clade-1"/>
</dbReference>
<sequence length="164" mass="18785">MKTLYLVRHAKSSWDNANLADFDRPLNKRGQKAAPFMAKLMSENNVQVDRIISSQANRALTTAETFCEVLGYPPEKIEQRIEIYEGGINQMLQIVREIPDSCSSAMLFGHNPTMTSFANFISGEHLENIVTCGVVRIDLKTDFWQQTLMDSGKLVWYEYPKKYQ</sequence>
<proteinExistence type="predicted"/>
<feature type="binding site" evidence="1">
    <location>
        <position position="58"/>
    </location>
    <ligand>
        <name>substrate</name>
    </ligand>
</feature>
<evidence type="ECO:0000313" key="2">
    <source>
        <dbReference type="EMBL" id="PWW82535.1"/>
    </source>
</evidence>
<comment type="caution">
    <text evidence="2">The sequence shown here is derived from an EMBL/GenBank/DDBJ whole genome shotgun (WGS) entry which is preliminary data.</text>
</comment>
<dbReference type="Proteomes" id="UP000246278">
    <property type="component" value="Unassembled WGS sequence"/>
</dbReference>
<dbReference type="PANTHER" id="PTHR47623:SF1">
    <property type="entry name" value="OS09G0287300 PROTEIN"/>
    <property type="match status" value="1"/>
</dbReference>
<dbReference type="OrthoDB" id="9810154at2"/>
<dbReference type="Gene3D" id="3.40.50.1240">
    <property type="entry name" value="Phosphoglycerate mutase-like"/>
    <property type="match status" value="1"/>
</dbReference>
<dbReference type="SUPFAM" id="SSF53254">
    <property type="entry name" value="Phosphoglycerate mutase-like"/>
    <property type="match status" value="1"/>
</dbReference>
<dbReference type="EMBL" id="PDNZ01000003">
    <property type="protein sequence ID" value="PWW82535.1"/>
    <property type="molecule type" value="Genomic_DNA"/>
</dbReference>